<dbReference type="AlphaFoldDB" id="A0A4R6SNM7"/>
<dbReference type="Proteomes" id="UP000295176">
    <property type="component" value="Unassembled WGS sequence"/>
</dbReference>
<feature type="chain" id="PRO_5020458738" evidence="1">
    <location>
        <begin position="22"/>
        <end position="271"/>
    </location>
</feature>
<gene>
    <name evidence="2" type="ORF">C7957_101182</name>
</gene>
<keyword evidence="1" id="KW-0732">Signal</keyword>
<dbReference type="RefSeq" id="WP_133529518.1">
    <property type="nucleotide sequence ID" value="NZ_SNXX01000001.1"/>
</dbReference>
<evidence type="ECO:0000313" key="2">
    <source>
        <dbReference type="EMBL" id="TDQ06146.1"/>
    </source>
</evidence>
<name>A0A4R6SNM7_9FIRM</name>
<organism evidence="2 3">
    <name type="scientific">Halanaerobium saccharolyticum</name>
    <dbReference type="NCBI Taxonomy" id="43595"/>
    <lineage>
        <taxon>Bacteria</taxon>
        <taxon>Bacillati</taxon>
        <taxon>Bacillota</taxon>
        <taxon>Clostridia</taxon>
        <taxon>Halanaerobiales</taxon>
        <taxon>Halanaerobiaceae</taxon>
        <taxon>Halanaerobium</taxon>
    </lineage>
</organism>
<evidence type="ECO:0000256" key="1">
    <source>
        <dbReference type="SAM" id="SignalP"/>
    </source>
</evidence>
<sequence length="271" mass="29873">MKKMLVLALALVFMLSGAVMAQPSYPGTLTNPLVFDESEIWSEYYANYDDHLSDDGVVVYNHVDANNPGMYTILEDMDRTGYTLDTDGRNQVVEILVDVEAYIPCFIEMKLTGNQGTTAAISYGANAQARRDATGYHIVFDNEIGGFLNEDWVSLGHGQNAEINPGSEVYIGACDMFMVEVISNDQFKYSVKADPLANTAGNLLPMDMRTQVNGAAWTEDTFATVGDPEVVKFTGTPGNKMEALHNFRVPYNMGVTHGRYDGEILFRAVTI</sequence>
<reference evidence="2 3" key="1">
    <citation type="submission" date="2019-03" db="EMBL/GenBank/DDBJ databases">
        <title>Subsurface microbial communities from deep shales in Ohio and West Virginia, USA.</title>
        <authorList>
            <person name="Wrighton K."/>
        </authorList>
    </citation>
    <scope>NUCLEOTIDE SEQUENCE [LARGE SCALE GENOMIC DNA]</scope>
    <source>
        <strain evidence="2 3">MSL 7</strain>
    </source>
</reference>
<feature type="signal peptide" evidence="1">
    <location>
        <begin position="1"/>
        <end position="21"/>
    </location>
</feature>
<comment type="caution">
    <text evidence="2">The sequence shown here is derived from an EMBL/GenBank/DDBJ whole genome shotgun (WGS) entry which is preliminary data.</text>
</comment>
<evidence type="ECO:0000313" key="3">
    <source>
        <dbReference type="Proteomes" id="UP000295176"/>
    </source>
</evidence>
<dbReference type="EMBL" id="SNXX01000001">
    <property type="protein sequence ID" value="TDQ06146.1"/>
    <property type="molecule type" value="Genomic_DNA"/>
</dbReference>
<protein>
    <submittedName>
        <fullName evidence="2">Uncharacterized protein</fullName>
    </submittedName>
</protein>
<accession>A0A4R6SNM7</accession>
<proteinExistence type="predicted"/>